<dbReference type="SUPFAM" id="SSF55874">
    <property type="entry name" value="ATPase domain of HSP90 chaperone/DNA topoisomerase II/histidine kinase"/>
    <property type="match status" value="1"/>
</dbReference>
<keyword evidence="5" id="KW-0539">Nucleus</keyword>
<comment type="similarity">
    <text evidence="2">Belongs to the DNA mismatch repair MutL/HexB family.</text>
</comment>
<evidence type="ECO:0000256" key="2">
    <source>
        <dbReference type="ARBA" id="ARBA00006082"/>
    </source>
</evidence>
<protein>
    <submittedName>
        <fullName evidence="8">Mismatch repair ATPase</fullName>
    </submittedName>
</protein>
<dbReference type="Proteomes" id="UP001360560">
    <property type="component" value="Unassembled WGS sequence"/>
</dbReference>
<evidence type="ECO:0000256" key="5">
    <source>
        <dbReference type="ARBA" id="ARBA00023242"/>
    </source>
</evidence>
<dbReference type="NCBIfam" id="TIGR00585">
    <property type="entry name" value="mutl"/>
    <property type="match status" value="1"/>
</dbReference>
<feature type="domain" description="DNA mismatch repair protein S5" evidence="7">
    <location>
        <begin position="219"/>
        <end position="342"/>
    </location>
</feature>
<sequence>MGVIKALDQSVVNKIAAGEIIIAPANALKEMLENSIDAGSTNIQVVAKDGGIKVLQISDNGSGVMKDDLPILCQRFTTSKLSTFEDLGSLNTYGFRGEALASISHIAHLSILTKTKDSPCAWACHYSQGKLVPAKAGESPGPKPIAGKNGTQITVENLFYNFSSRLKSLKSSNEEFIKILEVVQKYAIHTANVGFSVKKLGESHNSLTIRESQNIKERIRAVYSSSVANNIIPIESQDMAEIGLKEVNGQISNLNYNANKKKAQVVFFINNRLVDCDPLKKSLLNIYSAYLPKGAKPFVYLSLSINPAQLDVNIHPTKKEVRFLHEEEIIDFVCQIVQSALSNVDDSRTFRAVRLLTRSENRDYIENQELSRPAAPPPPKKRQKISLNQSLSQSFAFGASAPKPHESKLVRVDGTQAKITSFLQPTKSKSTQEQNSLPSQDTSIFENSVFELDDSSTQDGSFMLASKENFTFVANERVKVTLDSVGLLRSTVEKSVNRELTKVFSDFVFVGIVQYSSRMLTFQSGISLFLVDYGKLFYHLFYQIGVSDFANFGKIFLKTGVSIRECVLFVDKKTRPDNVDEAKSNELINERIGSLVGMKDMLEEYFSIVLDVSDPMNPNLSSVPLLVKNHLPSMAKLAIFIYKVVMKIDFDDETACLDGVLKEIALFYVPDSVPGYDDVKNGEESEDMIKYIKTVEFLLNVVKKRFLATDDLVDSLVEIANLPSLYKCFERC</sequence>
<dbReference type="InterPro" id="IPR013507">
    <property type="entry name" value="DNA_mismatch_S5_2-like"/>
</dbReference>
<dbReference type="PANTHER" id="PTHR10073">
    <property type="entry name" value="DNA MISMATCH REPAIR PROTEIN MLH, PMS, MUTL"/>
    <property type="match status" value="1"/>
</dbReference>
<dbReference type="InterPro" id="IPR002099">
    <property type="entry name" value="MutL/Mlh/PMS"/>
</dbReference>
<comment type="subcellular location">
    <subcellularLocation>
        <location evidence="1">Nucleus</location>
    </subcellularLocation>
</comment>
<dbReference type="InterPro" id="IPR032189">
    <property type="entry name" value="Mlh1_C"/>
</dbReference>
<dbReference type="PROSITE" id="PS00058">
    <property type="entry name" value="DNA_MISMATCH_REPAIR_1"/>
    <property type="match status" value="1"/>
</dbReference>
<evidence type="ECO:0000256" key="4">
    <source>
        <dbReference type="ARBA" id="ARBA00023204"/>
    </source>
</evidence>
<dbReference type="CDD" id="cd03483">
    <property type="entry name" value="MutL_Trans_MLH1"/>
    <property type="match status" value="1"/>
</dbReference>
<dbReference type="Gene3D" id="3.30.230.10">
    <property type="match status" value="1"/>
</dbReference>
<keyword evidence="9" id="KW-1185">Reference proteome</keyword>
<dbReference type="CDD" id="cd16926">
    <property type="entry name" value="HATPase_MutL-MLH-PMS-like"/>
    <property type="match status" value="1"/>
</dbReference>
<dbReference type="EMBL" id="BTFZ01000011">
    <property type="protein sequence ID" value="GMM36681.1"/>
    <property type="molecule type" value="Genomic_DNA"/>
</dbReference>
<feature type="region of interest" description="Disordered" evidence="6">
    <location>
        <begin position="366"/>
        <end position="385"/>
    </location>
</feature>
<name>A0AAV5QQ64_9ASCO</name>
<dbReference type="InterPro" id="IPR038973">
    <property type="entry name" value="MutL/Mlh/Pms-like"/>
</dbReference>
<dbReference type="Gene3D" id="3.30.565.10">
    <property type="entry name" value="Histidine kinase-like ATPase, C-terminal domain"/>
    <property type="match status" value="1"/>
</dbReference>
<evidence type="ECO:0000313" key="8">
    <source>
        <dbReference type="EMBL" id="GMM36681.1"/>
    </source>
</evidence>
<dbReference type="GO" id="GO:0016887">
    <property type="term" value="F:ATP hydrolysis activity"/>
    <property type="evidence" value="ECO:0007669"/>
    <property type="project" value="InterPro"/>
</dbReference>
<evidence type="ECO:0000256" key="6">
    <source>
        <dbReference type="SAM" id="MobiDB-lite"/>
    </source>
</evidence>
<dbReference type="Pfam" id="PF16413">
    <property type="entry name" value="Mlh1_C"/>
    <property type="match status" value="1"/>
</dbReference>
<reference evidence="8 9" key="1">
    <citation type="journal article" date="2023" name="Elife">
        <title>Identification of key yeast species and microbe-microbe interactions impacting larval growth of Drosophila in the wild.</title>
        <authorList>
            <person name="Mure A."/>
            <person name="Sugiura Y."/>
            <person name="Maeda R."/>
            <person name="Honda K."/>
            <person name="Sakurai N."/>
            <person name="Takahashi Y."/>
            <person name="Watada M."/>
            <person name="Katoh T."/>
            <person name="Gotoh A."/>
            <person name="Gotoh Y."/>
            <person name="Taniguchi I."/>
            <person name="Nakamura K."/>
            <person name="Hayashi T."/>
            <person name="Katayama T."/>
            <person name="Uemura T."/>
            <person name="Hattori Y."/>
        </authorList>
    </citation>
    <scope>NUCLEOTIDE SEQUENCE [LARGE SCALE GENOMIC DNA]</scope>
    <source>
        <strain evidence="8 9">SC-9</strain>
    </source>
</reference>
<dbReference type="GO" id="GO:0005524">
    <property type="term" value="F:ATP binding"/>
    <property type="evidence" value="ECO:0007669"/>
    <property type="project" value="InterPro"/>
</dbReference>
<keyword evidence="3" id="KW-0227">DNA damage</keyword>
<dbReference type="InterPro" id="IPR036890">
    <property type="entry name" value="HATPase_C_sf"/>
</dbReference>
<dbReference type="GO" id="GO:0061982">
    <property type="term" value="P:meiosis I cell cycle process"/>
    <property type="evidence" value="ECO:0007669"/>
    <property type="project" value="UniProtKB-ARBA"/>
</dbReference>
<keyword evidence="4" id="KW-0234">DNA repair</keyword>
<dbReference type="GO" id="GO:0030983">
    <property type="term" value="F:mismatched DNA binding"/>
    <property type="evidence" value="ECO:0007669"/>
    <property type="project" value="InterPro"/>
</dbReference>
<accession>A0AAV5QQ64</accession>
<dbReference type="InterPro" id="IPR014762">
    <property type="entry name" value="DNA_mismatch_repair_CS"/>
</dbReference>
<dbReference type="InterPro" id="IPR020568">
    <property type="entry name" value="Ribosomal_Su5_D2-typ_SF"/>
</dbReference>
<evidence type="ECO:0000259" key="7">
    <source>
        <dbReference type="SMART" id="SM01340"/>
    </source>
</evidence>
<evidence type="ECO:0000313" key="9">
    <source>
        <dbReference type="Proteomes" id="UP001360560"/>
    </source>
</evidence>
<dbReference type="GeneID" id="90074656"/>
<proteinExistence type="inferred from homology"/>
<evidence type="ECO:0000256" key="3">
    <source>
        <dbReference type="ARBA" id="ARBA00022763"/>
    </source>
</evidence>
<dbReference type="GO" id="GO:0032389">
    <property type="term" value="C:MutLalpha complex"/>
    <property type="evidence" value="ECO:0007669"/>
    <property type="project" value="TreeGrafter"/>
</dbReference>
<dbReference type="Pfam" id="PF13589">
    <property type="entry name" value="HATPase_c_3"/>
    <property type="match status" value="1"/>
</dbReference>
<dbReference type="InterPro" id="IPR014721">
    <property type="entry name" value="Ribsml_uS5_D2-typ_fold_subgr"/>
</dbReference>
<dbReference type="SMART" id="SM01340">
    <property type="entry name" value="DNA_mis_repair"/>
    <property type="match status" value="1"/>
</dbReference>
<dbReference type="RefSeq" id="XP_064853677.1">
    <property type="nucleotide sequence ID" value="XM_064997605.1"/>
</dbReference>
<dbReference type="PANTHER" id="PTHR10073:SF12">
    <property type="entry name" value="DNA MISMATCH REPAIR PROTEIN MLH1"/>
    <property type="match status" value="1"/>
</dbReference>
<dbReference type="GO" id="GO:0006298">
    <property type="term" value="P:mismatch repair"/>
    <property type="evidence" value="ECO:0007669"/>
    <property type="project" value="InterPro"/>
</dbReference>
<dbReference type="FunFam" id="3.30.565.10:FF:000109">
    <property type="entry name" value="Related to MLH1-DNA mismatch repair protein"/>
    <property type="match status" value="1"/>
</dbReference>
<dbReference type="GO" id="GO:0140664">
    <property type="term" value="F:ATP-dependent DNA damage sensor activity"/>
    <property type="evidence" value="ECO:0007669"/>
    <property type="project" value="InterPro"/>
</dbReference>
<dbReference type="AlphaFoldDB" id="A0AAV5QQ64"/>
<evidence type="ECO:0000256" key="1">
    <source>
        <dbReference type="ARBA" id="ARBA00004123"/>
    </source>
</evidence>
<comment type="caution">
    <text evidence="8">The sequence shown here is derived from an EMBL/GenBank/DDBJ whole genome shotgun (WGS) entry which is preliminary data.</text>
</comment>
<gene>
    <name evidence="8" type="ORF">DASC09_040060</name>
</gene>
<organism evidence="8 9">
    <name type="scientific">Saccharomycopsis crataegensis</name>
    <dbReference type="NCBI Taxonomy" id="43959"/>
    <lineage>
        <taxon>Eukaryota</taxon>
        <taxon>Fungi</taxon>
        <taxon>Dikarya</taxon>
        <taxon>Ascomycota</taxon>
        <taxon>Saccharomycotina</taxon>
        <taxon>Saccharomycetes</taxon>
        <taxon>Saccharomycopsidaceae</taxon>
        <taxon>Saccharomycopsis</taxon>
    </lineage>
</organism>
<dbReference type="Pfam" id="PF01119">
    <property type="entry name" value="DNA_mis_repair"/>
    <property type="match status" value="1"/>
</dbReference>
<dbReference type="SUPFAM" id="SSF54211">
    <property type="entry name" value="Ribosomal protein S5 domain 2-like"/>
    <property type="match status" value="1"/>
</dbReference>
<dbReference type="FunFam" id="3.30.230.10:FF:000014">
    <property type="entry name" value="DNA mismatch repair protein Mlh1"/>
    <property type="match status" value="1"/>
</dbReference>